<evidence type="ECO:0000313" key="3">
    <source>
        <dbReference type="Proteomes" id="UP000477739"/>
    </source>
</evidence>
<gene>
    <name evidence="2" type="ORF">GJV78_19200</name>
</gene>
<dbReference type="RefSeq" id="WP_155109820.1">
    <property type="nucleotide sequence ID" value="NZ_WMJZ01000035.1"/>
</dbReference>
<name>A0A6L6IRJ4_9ENTR</name>
<keyword evidence="3" id="KW-1185">Reference proteome</keyword>
<keyword evidence="1" id="KW-0732">Signal</keyword>
<accession>A0A6L6IRJ4</accession>
<feature type="chain" id="PRO_5027031145" evidence="1">
    <location>
        <begin position="21"/>
        <end position="337"/>
    </location>
</feature>
<proteinExistence type="predicted"/>
<dbReference type="Proteomes" id="UP000477739">
    <property type="component" value="Unassembled WGS sequence"/>
</dbReference>
<evidence type="ECO:0000256" key="1">
    <source>
        <dbReference type="SAM" id="SignalP"/>
    </source>
</evidence>
<dbReference type="AlphaFoldDB" id="A0A6L6IRJ4"/>
<comment type="caution">
    <text evidence="2">The sequence shown here is derived from an EMBL/GenBank/DDBJ whole genome shotgun (WGS) entry which is preliminary data.</text>
</comment>
<feature type="signal peptide" evidence="1">
    <location>
        <begin position="1"/>
        <end position="20"/>
    </location>
</feature>
<sequence length="337" mass="37879">MLFRKLIACTFLIIPYIACADSNTETLERIAIQQQTLSWMHGGEWAKLEAMIAAYNNDFPATSGGTHKLVVVWASIVDTFSGVAPESGIGLVAKKWLAASPGSTCARMLQALEFNARATRLRGEGPASGVDPSIWPEYKQLMQQEKAFLLKNKDIADKDAAWYQEMEIVARNLGDKALLYHTLEEGSKKYPAYQNIYLQAMEARLPKWGGSAEEVEKIARLAAENNKARSGMANYAYIWFNAISFQPEMASLLRENKIVSWNDMLQGWHDRYKQYPSTRTLNNLLISACIAQDKNAFTEADKQIQGQVEPQIWPRGLSYQKCKTLMKKLASPENTPL</sequence>
<reference evidence="2 3" key="1">
    <citation type="submission" date="2019-11" db="EMBL/GenBank/DDBJ databases">
        <title>Escherichia alba sp. nov. isolated from the gut of plastic-eating superworms Zophobas atratus.</title>
        <authorList>
            <person name="Yang Y."/>
        </authorList>
    </citation>
    <scope>NUCLEOTIDE SEQUENCE [LARGE SCALE GENOMIC DNA]</scope>
    <source>
        <strain evidence="3">BIT-B35</strain>
    </source>
</reference>
<evidence type="ECO:0000313" key="2">
    <source>
        <dbReference type="EMBL" id="MTH48338.1"/>
    </source>
</evidence>
<dbReference type="EMBL" id="WMJZ01000035">
    <property type="protein sequence ID" value="MTH48338.1"/>
    <property type="molecule type" value="Genomic_DNA"/>
</dbReference>
<protein>
    <submittedName>
        <fullName evidence="2">DUF4034 domain-containing protein</fullName>
    </submittedName>
</protein>
<organism evidence="2 3">
    <name type="scientific">Intestinirhabdus alba</name>
    <dbReference type="NCBI Taxonomy" id="2899544"/>
    <lineage>
        <taxon>Bacteria</taxon>
        <taxon>Pseudomonadati</taxon>
        <taxon>Pseudomonadota</taxon>
        <taxon>Gammaproteobacteria</taxon>
        <taxon>Enterobacterales</taxon>
        <taxon>Enterobacteriaceae</taxon>
        <taxon>Intestinirhabdus</taxon>
    </lineage>
</organism>
<dbReference type="OrthoDB" id="8099246at2"/>